<dbReference type="AlphaFoldDB" id="A0A9W5YHQ9"/>
<dbReference type="InterPro" id="IPR032710">
    <property type="entry name" value="NTF2-like_dom_sf"/>
</dbReference>
<evidence type="ECO:0000313" key="3">
    <source>
        <dbReference type="Proteomes" id="UP001143548"/>
    </source>
</evidence>
<protein>
    <submittedName>
        <fullName evidence="2">Uncharacterized protein</fullName>
    </submittedName>
</protein>
<evidence type="ECO:0000256" key="1">
    <source>
        <dbReference type="SAM" id="MobiDB-lite"/>
    </source>
</evidence>
<name>A0A9W5YHQ9_9EURO</name>
<feature type="region of interest" description="Disordered" evidence="1">
    <location>
        <begin position="186"/>
        <end position="207"/>
    </location>
</feature>
<gene>
    <name evidence="2" type="ORF">AbraCBS73388_007271</name>
</gene>
<proteinExistence type="predicted"/>
<dbReference type="Gene3D" id="3.10.450.50">
    <property type="match status" value="1"/>
</dbReference>
<organism evidence="2 3">
    <name type="scientific">Aspergillus brasiliensis</name>
    <dbReference type="NCBI Taxonomy" id="319629"/>
    <lineage>
        <taxon>Eukaryota</taxon>
        <taxon>Fungi</taxon>
        <taxon>Dikarya</taxon>
        <taxon>Ascomycota</taxon>
        <taxon>Pezizomycotina</taxon>
        <taxon>Eurotiomycetes</taxon>
        <taxon>Eurotiomycetidae</taxon>
        <taxon>Eurotiales</taxon>
        <taxon>Aspergillaceae</taxon>
        <taxon>Aspergillus</taxon>
        <taxon>Aspergillus subgen. Circumdati</taxon>
    </lineage>
</organism>
<reference evidence="2" key="1">
    <citation type="submission" date="2022-07" db="EMBL/GenBank/DDBJ databases">
        <title>Taxonomy of Aspergillus series Nigri: significant species reduction supported by multi-species coalescent approaches.</title>
        <authorList>
            <person name="Bian C."/>
            <person name="Kusuya Y."/>
            <person name="Sklenar F."/>
            <person name="D'hooge E."/>
            <person name="Yaguchi T."/>
            <person name="Takahashi H."/>
            <person name="Hubka V."/>
        </authorList>
    </citation>
    <scope>NUCLEOTIDE SEQUENCE</scope>
    <source>
        <strain evidence="2">CBS 733.88</strain>
    </source>
</reference>
<evidence type="ECO:0000313" key="2">
    <source>
        <dbReference type="EMBL" id="GKZ17219.1"/>
    </source>
</evidence>
<dbReference type="SUPFAM" id="SSF54427">
    <property type="entry name" value="NTF2-like"/>
    <property type="match status" value="1"/>
</dbReference>
<dbReference type="EMBL" id="BROQ01000004">
    <property type="protein sequence ID" value="GKZ17219.1"/>
    <property type="molecule type" value="Genomic_DNA"/>
</dbReference>
<accession>A0A9W5YHQ9</accession>
<dbReference type="Proteomes" id="UP001143548">
    <property type="component" value="Unassembled WGS sequence"/>
</dbReference>
<sequence length="207" mass="23062">MSATGSQPPTIISANQTPEEEARICSLVISYTSILTLYNHIQANLNVAKEYMSIAYSPTQNQGAASVRHLCTGDSSFWSPSTFPGCSTPMDYAESHAVVMASVNDLHIVRYDQAWAKEGHVLLRYTAEGSHAGKPYKGIERSDPPRKARWSAAAIFEVENGKIKSFTKDWDQKVMQIQLGWAPVEESDDPRWNREMLADPEKARKAK</sequence>
<comment type="caution">
    <text evidence="2">The sequence shown here is derived from an EMBL/GenBank/DDBJ whole genome shotgun (WGS) entry which is preliminary data.</text>
</comment>
<feature type="compositionally biased region" description="Basic and acidic residues" evidence="1">
    <location>
        <begin position="189"/>
        <end position="207"/>
    </location>
</feature>